<organism evidence="1 2">
    <name type="scientific">Rhododendron molle</name>
    <name type="common">Chinese azalea</name>
    <name type="synonym">Azalea mollis</name>
    <dbReference type="NCBI Taxonomy" id="49168"/>
    <lineage>
        <taxon>Eukaryota</taxon>
        <taxon>Viridiplantae</taxon>
        <taxon>Streptophyta</taxon>
        <taxon>Embryophyta</taxon>
        <taxon>Tracheophyta</taxon>
        <taxon>Spermatophyta</taxon>
        <taxon>Magnoliopsida</taxon>
        <taxon>eudicotyledons</taxon>
        <taxon>Gunneridae</taxon>
        <taxon>Pentapetalae</taxon>
        <taxon>asterids</taxon>
        <taxon>Ericales</taxon>
        <taxon>Ericaceae</taxon>
        <taxon>Ericoideae</taxon>
        <taxon>Rhodoreae</taxon>
        <taxon>Rhododendron</taxon>
    </lineage>
</organism>
<proteinExistence type="predicted"/>
<comment type="caution">
    <text evidence="1">The sequence shown here is derived from an EMBL/GenBank/DDBJ whole genome shotgun (WGS) entry which is preliminary data.</text>
</comment>
<evidence type="ECO:0000313" key="1">
    <source>
        <dbReference type="EMBL" id="KAI8572030.1"/>
    </source>
</evidence>
<name>A0ACC0Q243_RHOML</name>
<protein>
    <submittedName>
        <fullName evidence="1">Uncharacterized protein</fullName>
    </submittedName>
</protein>
<accession>A0ACC0Q243</accession>
<dbReference type="EMBL" id="CM046388">
    <property type="protein sequence ID" value="KAI8572030.1"/>
    <property type="molecule type" value="Genomic_DNA"/>
</dbReference>
<evidence type="ECO:0000313" key="2">
    <source>
        <dbReference type="Proteomes" id="UP001062846"/>
    </source>
</evidence>
<keyword evidence="2" id="KW-1185">Reference proteome</keyword>
<sequence>MFRCNSSASSSSHLTSIPDIVNQEEQEYQDLNSSDFQNWNIPKIPVKEIYRSSFLSDSFRTDQIAKTVEQVYAITKHEERCSLLSKDSIKRHLDRGYNYIHVGLIQVAIKPLSRTGLNSSVLLSLIDARFTVYSDSLLGLMESSLHNGPVYFNCYPDLPLSLKDKNILKALTLNIQTAGAITNMLEGSHPLALIYRIYYKCMKTNLNIHALVKSPKDKTVLIQSNTNANIQVPKTISWNDIALPTSWVSENDSYPHKMQNDTVDLDYIKQYLDGTVRISFDQQRINPLLRIKELSRSSSSVSLPRHDKNLINPHVKLREIETSSQISKPCYSTQSNFDDNETSPGSLTLTDFEGTTPPANPLNQVDPALRVLTRITNEDDSDDEYDELYEEFKSKKNKQKRKNWRSVYSSSQQDKMIDQWKQYIEDNNVEIYFFDYLEKIAIPTKPMSLSSVCSTSSQKIYNTKSKELKVIKHDNESVDNKLVKISNTTTQDLKHEVKIVKKDIKKLKESELENSDKNIKNGQNDKKEYYQKLYTKVKLVVRDYQIEVNALIDTGADLNCIAQGLVPTMYFHKTTAILRAANNSKMDIEYKLPNAHICQNKICFQSTIVLVPDLTDNLILGTPFICLLYPFTTNEERLITKPFGQQVMFKFLTKPELVQLNYLAIDKLNLKKNQLKFLQEEINYKKIEDQLTTTFLIKQIEEFKEKLENEICAKFPSAFWHRKKHIVTLPYIKGFNESQITTKSRPIQMNPDVLKTCKDEIATLLANNIIQDNKSPWCCPAFYVNKNAEKERGVPRLIINYKPLNAVLEWIRYPIPNKKDLISRLSKAVIFSKFDLKSDFWHIQLHPDDRYKTAFTTLFGHYEWNVMPFGLKNAPSEFQNITNDIFNPFSHFIIVYIDDVLVFSNSIDDHWKHLKSFVQTIKHNGLVISAPKIKLFQTKIRFLGYDIYQSTITPISRAIQFADKFPDEILDKNQLQRFLGSLNYIAEFYKDLRKICQPLFDRLKTNPPPWSSTHSDIVRKIKQYVKTLPCLGIPTVNSFKIIQTDASEIGYGGILLQRISPNSAEQIVRFHSGRWNTAQSNYSTIKKEILSIVLCISKFQDDILNQNFLVRVDCKSAKFVLEKDVENIANKQIFARWQSILSIFYFKIEYIKGSQNSIPDFLTREFLLGK</sequence>
<dbReference type="Proteomes" id="UP001062846">
    <property type="component" value="Chromosome 1"/>
</dbReference>
<gene>
    <name evidence="1" type="ORF">RHMOL_Rhmol01G0167300</name>
</gene>
<reference evidence="1" key="1">
    <citation type="submission" date="2022-02" db="EMBL/GenBank/DDBJ databases">
        <title>Plant Genome Project.</title>
        <authorList>
            <person name="Zhang R.-G."/>
        </authorList>
    </citation>
    <scope>NUCLEOTIDE SEQUENCE</scope>
    <source>
        <strain evidence="1">AT1</strain>
    </source>
</reference>